<dbReference type="AlphaFoldDB" id="A0AAV4SWG5"/>
<comment type="caution">
    <text evidence="1">The sequence shown here is derived from an EMBL/GenBank/DDBJ whole genome shotgun (WGS) entry which is preliminary data.</text>
</comment>
<gene>
    <name evidence="1" type="ORF">CEXT_616721</name>
</gene>
<evidence type="ECO:0000313" key="1">
    <source>
        <dbReference type="EMBL" id="GIY37606.1"/>
    </source>
</evidence>
<reference evidence="1 2" key="1">
    <citation type="submission" date="2021-06" db="EMBL/GenBank/DDBJ databases">
        <title>Caerostris extrusa draft genome.</title>
        <authorList>
            <person name="Kono N."/>
            <person name="Arakawa K."/>
        </authorList>
    </citation>
    <scope>NUCLEOTIDE SEQUENCE [LARGE SCALE GENOMIC DNA]</scope>
</reference>
<sequence length="124" mass="13696">MGKAIVSQIEIFASPLRSTVSAAEGCSQIYPVLNRGGTEVYGKAFRIRVEALSQKEEICFISRPILSTHPLRSTVSAAEGSSQIYPVLNRGGTEVYGKAFRIRVEALSQKRKRYVYLKAILSTQ</sequence>
<proteinExistence type="predicted"/>
<dbReference type="Proteomes" id="UP001054945">
    <property type="component" value="Unassembled WGS sequence"/>
</dbReference>
<organism evidence="1 2">
    <name type="scientific">Caerostris extrusa</name>
    <name type="common">Bark spider</name>
    <name type="synonym">Caerostris bankana</name>
    <dbReference type="NCBI Taxonomy" id="172846"/>
    <lineage>
        <taxon>Eukaryota</taxon>
        <taxon>Metazoa</taxon>
        <taxon>Ecdysozoa</taxon>
        <taxon>Arthropoda</taxon>
        <taxon>Chelicerata</taxon>
        <taxon>Arachnida</taxon>
        <taxon>Araneae</taxon>
        <taxon>Araneomorphae</taxon>
        <taxon>Entelegynae</taxon>
        <taxon>Araneoidea</taxon>
        <taxon>Araneidae</taxon>
        <taxon>Caerostris</taxon>
    </lineage>
</organism>
<dbReference type="EMBL" id="BPLR01010187">
    <property type="protein sequence ID" value="GIY37606.1"/>
    <property type="molecule type" value="Genomic_DNA"/>
</dbReference>
<name>A0AAV4SWG5_CAEEX</name>
<keyword evidence="2" id="KW-1185">Reference proteome</keyword>
<evidence type="ECO:0000313" key="2">
    <source>
        <dbReference type="Proteomes" id="UP001054945"/>
    </source>
</evidence>
<protein>
    <submittedName>
        <fullName evidence="1">Uncharacterized protein</fullName>
    </submittedName>
</protein>
<accession>A0AAV4SWG5</accession>